<feature type="transmembrane region" description="Helical" evidence="1">
    <location>
        <begin position="5"/>
        <end position="28"/>
    </location>
</feature>
<dbReference type="AlphaFoldDB" id="A0A4Y8IQD0"/>
<keyword evidence="1" id="KW-1133">Transmembrane helix</keyword>
<comment type="caution">
    <text evidence="2">The sequence shown here is derived from an EMBL/GenBank/DDBJ whole genome shotgun (WGS) entry which is preliminary data.</text>
</comment>
<feature type="transmembrane region" description="Helical" evidence="1">
    <location>
        <begin position="34"/>
        <end position="51"/>
    </location>
</feature>
<reference evidence="2 3" key="1">
    <citation type="submission" date="2019-03" db="EMBL/GenBank/DDBJ databases">
        <authorList>
            <person name="He R.-H."/>
        </authorList>
    </citation>
    <scope>NUCLEOTIDE SEQUENCE [LARGE SCALE GENOMIC DNA]</scope>
    <source>
        <strain evidence="3">SH 714</strain>
    </source>
</reference>
<evidence type="ECO:0000256" key="1">
    <source>
        <dbReference type="SAM" id="Phobius"/>
    </source>
</evidence>
<keyword evidence="3" id="KW-1185">Reference proteome</keyword>
<dbReference type="RefSeq" id="WP_134339607.1">
    <property type="nucleotide sequence ID" value="NZ_SOPW01000005.1"/>
</dbReference>
<organism evidence="2 3">
    <name type="scientific">Filobacillus milosensis</name>
    <dbReference type="NCBI Taxonomy" id="94137"/>
    <lineage>
        <taxon>Bacteria</taxon>
        <taxon>Bacillati</taxon>
        <taxon>Bacillota</taxon>
        <taxon>Bacilli</taxon>
        <taxon>Bacillales</taxon>
        <taxon>Bacillaceae</taxon>
        <taxon>Filobacillus</taxon>
    </lineage>
</organism>
<evidence type="ECO:0000313" key="2">
    <source>
        <dbReference type="EMBL" id="TFB22876.1"/>
    </source>
</evidence>
<name>A0A4Y8IQD0_9BACI</name>
<sequence>MSARIIAAVIFGGLSGLILNLVVSSLGADHTNPATITMLGIIAGLIIVLIMEVNDWRYQNKGGNTGD</sequence>
<dbReference type="Proteomes" id="UP000297975">
    <property type="component" value="Unassembled WGS sequence"/>
</dbReference>
<evidence type="ECO:0008006" key="4">
    <source>
        <dbReference type="Google" id="ProtNLM"/>
    </source>
</evidence>
<evidence type="ECO:0000313" key="3">
    <source>
        <dbReference type="Proteomes" id="UP000297975"/>
    </source>
</evidence>
<accession>A0A4Y8IQD0</accession>
<keyword evidence="1" id="KW-0472">Membrane</keyword>
<dbReference type="EMBL" id="SOPW01000005">
    <property type="protein sequence ID" value="TFB22876.1"/>
    <property type="molecule type" value="Genomic_DNA"/>
</dbReference>
<proteinExistence type="predicted"/>
<protein>
    <recommendedName>
        <fullName evidence="4">DUF2929 family protein</fullName>
    </recommendedName>
</protein>
<gene>
    <name evidence="2" type="ORF">E3U55_06455</name>
</gene>
<keyword evidence="1" id="KW-0812">Transmembrane</keyword>